<dbReference type="GO" id="GO:0017061">
    <property type="term" value="F:S-methyl-5-thioadenosine phosphorylase activity"/>
    <property type="evidence" value="ECO:0007669"/>
    <property type="project" value="UniProtKB-EC"/>
</dbReference>
<dbReference type="Pfam" id="PF02578">
    <property type="entry name" value="Cu-oxidase_4"/>
    <property type="match status" value="1"/>
</dbReference>
<dbReference type="InterPro" id="IPR038371">
    <property type="entry name" value="Cu_polyphenol_OxRdtase_sf"/>
</dbReference>
<accession>A0A6J6G5H8</accession>
<evidence type="ECO:0000256" key="2">
    <source>
        <dbReference type="ARBA" id="ARBA00007353"/>
    </source>
</evidence>
<name>A0A6J6G5H8_9ZZZZ</name>
<evidence type="ECO:0000313" key="14">
    <source>
        <dbReference type="EMBL" id="CAB4867980.1"/>
    </source>
</evidence>
<evidence type="ECO:0000256" key="8">
    <source>
        <dbReference type="ARBA" id="ARBA00048968"/>
    </source>
</evidence>
<dbReference type="Gene3D" id="3.60.140.10">
    <property type="entry name" value="CNF1/YfiH-like putative cysteine hydrolases"/>
    <property type="match status" value="1"/>
</dbReference>
<dbReference type="InterPro" id="IPR003730">
    <property type="entry name" value="Cu_polyphenol_OxRdtase"/>
</dbReference>
<comment type="catalytic activity">
    <reaction evidence="8">
        <text>adenosine + phosphate = alpha-D-ribose 1-phosphate + adenine</text>
        <dbReference type="Rhea" id="RHEA:27642"/>
        <dbReference type="ChEBI" id="CHEBI:16335"/>
        <dbReference type="ChEBI" id="CHEBI:16708"/>
        <dbReference type="ChEBI" id="CHEBI:43474"/>
        <dbReference type="ChEBI" id="CHEBI:57720"/>
        <dbReference type="EC" id="2.4.2.1"/>
    </reaction>
    <physiologicalReaction direction="left-to-right" evidence="8">
        <dbReference type="Rhea" id="RHEA:27643"/>
    </physiologicalReaction>
</comment>
<comment type="catalytic activity">
    <reaction evidence="1">
        <text>inosine + phosphate = alpha-D-ribose 1-phosphate + hypoxanthine</text>
        <dbReference type="Rhea" id="RHEA:27646"/>
        <dbReference type="ChEBI" id="CHEBI:17368"/>
        <dbReference type="ChEBI" id="CHEBI:17596"/>
        <dbReference type="ChEBI" id="CHEBI:43474"/>
        <dbReference type="ChEBI" id="CHEBI:57720"/>
        <dbReference type="EC" id="2.4.2.1"/>
    </reaction>
    <physiologicalReaction direction="left-to-right" evidence="1">
        <dbReference type="Rhea" id="RHEA:27647"/>
    </physiologicalReaction>
</comment>
<organism evidence="10">
    <name type="scientific">freshwater metagenome</name>
    <dbReference type="NCBI Taxonomy" id="449393"/>
    <lineage>
        <taxon>unclassified sequences</taxon>
        <taxon>metagenomes</taxon>
        <taxon>ecological metagenomes</taxon>
    </lineage>
</organism>
<evidence type="ECO:0000256" key="4">
    <source>
        <dbReference type="ARBA" id="ARBA00022723"/>
    </source>
</evidence>
<dbReference type="PANTHER" id="PTHR30616:SF2">
    <property type="entry name" value="PURINE NUCLEOSIDE PHOSPHORYLASE LACC1"/>
    <property type="match status" value="1"/>
</dbReference>
<evidence type="ECO:0000256" key="7">
    <source>
        <dbReference type="ARBA" id="ARBA00047989"/>
    </source>
</evidence>
<evidence type="ECO:0000313" key="10">
    <source>
        <dbReference type="EMBL" id="CAB4594424.1"/>
    </source>
</evidence>
<dbReference type="EMBL" id="CAEZUJ010000009">
    <property type="protein sequence ID" value="CAB4594424.1"/>
    <property type="molecule type" value="Genomic_DNA"/>
</dbReference>
<keyword evidence="5" id="KW-0378">Hydrolase</keyword>
<evidence type="ECO:0000256" key="6">
    <source>
        <dbReference type="ARBA" id="ARBA00022833"/>
    </source>
</evidence>
<keyword evidence="4" id="KW-0479">Metal-binding</keyword>
<evidence type="ECO:0000313" key="15">
    <source>
        <dbReference type="EMBL" id="CAB5033560.1"/>
    </source>
</evidence>
<dbReference type="PANTHER" id="PTHR30616">
    <property type="entry name" value="UNCHARACTERIZED PROTEIN YFIH"/>
    <property type="match status" value="1"/>
</dbReference>
<keyword evidence="6" id="KW-0862">Zinc</keyword>
<evidence type="ECO:0000313" key="13">
    <source>
        <dbReference type="EMBL" id="CAB4768236.1"/>
    </source>
</evidence>
<evidence type="ECO:0000256" key="9">
    <source>
        <dbReference type="ARBA" id="ARBA00049893"/>
    </source>
</evidence>
<dbReference type="EMBL" id="CAEZYJ010000013">
    <property type="protein sequence ID" value="CAB4712832.1"/>
    <property type="molecule type" value="Genomic_DNA"/>
</dbReference>
<dbReference type="EMBL" id="CAFBPY010000006">
    <property type="protein sequence ID" value="CAB5033560.1"/>
    <property type="molecule type" value="Genomic_DNA"/>
</dbReference>
<reference evidence="10" key="1">
    <citation type="submission" date="2020-05" db="EMBL/GenBank/DDBJ databases">
        <authorList>
            <person name="Chiriac C."/>
            <person name="Salcher M."/>
            <person name="Ghai R."/>
            <person name="Kavagutti S V."/>
        </authorList>
    </citation>
    <scope>NUCLEOTIDE SEQUENCE</scope>
</reference>
<evidence type="ECO:0000313" key="11">
    <source>
        <dbReference type="EMBL" id="CAB4676685.1"/>
    </source>
</evidence>
<dbReference type="CDD" id="cd16833">
    <property type="entry name" value="YfiH"/>
    <property type="match status" value="1"/>
</dbReference>
<protein>
    <submittedName>
        <fullName evidence="10">Unannotated protein</fullName>
    </submittedName>
</protein>
<dbReference type="AlphaFoldDB" id="A0A6J6G5H8"/>
<evidence type="ECO:0000313" key="12">
    <source>
        <dbReference type="EMBL" id="CAB4712832.1"/>
    </source>
</evidence>
<sequence length="229" mass="24732">MKFYYTDRNGGASAAPFATFNLSTNVGDDPVAVAKNRAALAAKVEVAPEKLFFMEQVHGNEIAIIDKESDPSISPTADALITRELNYGLAVMFADCAPLLLSSKQVSAAVHVGRKGLLADIVDKVLVQMRDMGAIGISAQIGPTICGKCYEVSEEMRDEAEEFMPIAASQTRRSAPSIDIPKAIISILSTAQIPGKWNGVCTHEDQSFFSYRRDKLTGRQAGVVVHGRR</sequence>
<gene>
    <name evidence="10" type="ORF">UFOPK1811_00369</name>
    <name evidence="11" type="ORF">UFOPK2360_00222</name>
    <name evidence="12" type="ORF">UFOPK2659_00201</name>
    <name evidence="13" type="ORF">UFOPK2922_00181</name>
    <name evidence="14" type="ORF">UFOPK3306_00775</name>
    <name evidence="15" type="ORF">UFOPK4209_00078</name>
</gene>
<dbReference type="EMBL" id="CAEZZS010000004">
    <property type="protein sequence ID" value="CAB4768236.1"/>
    <property type="molecule type" value="Genomic_DNA"/>
</dbReference>
<comment type="catalytic activity">
    <reaction evidence="9">
        <text>S-methyl-5'-thioadenosine + phosphate = 5-(methylsulfanyl)-alpha-D-ribose 1-phosphate + adenine</text>
        <dbReference type="Rhea" id="RHEA:11852"/>
        <dbReference type="ChEBI" id="CHEBI:16708"/>
        <dbReference type="ChEBI" id="CHEBI:17509"/>
        <dbReference type="ChEBI" id="CHEBI:43474"/>
        <dbReference type="ChEBI" id="CHEBI:58533"/>
        <dbReference type="EC" id="2.4.2.28"/>
    </reaction>
    <physiologicalReaction direction="left-to-right" evidence="9">
        <dbReference type="Rhea" id="RHEA:11853"/>
    </physiologicalReaction>
</comment>
<dbReference type="GO" id="GO:0005507">
    <property type="term" value="F:copper ion binding"/>
    <property type="evidence" value="ECO:0007669"/>
    <property type="project" value="TreeGrafter"/>
</dbReference>
<evidence type="ECO:0000256" key="5">
    <source>
        <dbReference type="ARBA" id="ARBA00022801"/>
    </source>
</evidence>
<evidence type="ECO:0000256" key="1">
    <source>
        <dbReference type="ARBA" id="ARBA00000553"/>
    </source>
</evidence>
<proteinExistence type="inferred from homology"/>
<dbReference type="EMBL" id="CAEZXH010000007">
    <property type="protein sequence ID" value="CAB4676685.1"/>
    <property type="molecule type" value="Genomic_DNA"/>
</dbReference>
<keyword evidence="3" id="KW-0808">Transferase</keyword>
<dbReference type="EMBL" id="CAFBLI010000051">
    <property type="protein sequence ID" value="CAB4867980.1"/>
    <property type="molecule type" value="Genomic_DNA"/>
</dbReference>
<comment type="catalytic activity">
    <reaction evidence="7">
        <text>adenosine + H2O + H(+) = inosine + NH4(+)</text>
        <dbReference type="Rhea" id="RHEA:24408"/>
        <dbReference type="ChEBI" id="CHEBI:15377"/>
        <dbReference type="ChEBI" id="CHEBI:15378"/>
        <dbReference type="ChEBI" id="CHEBI:16335"/>
        <dbReference type="ChEBI" id="CHEBI:17596"/>
        <dbReference type="ChEBI" id="CHEBI:28938"/>
        <dbReference type="EC" id="3.5.4.4"/>
    </reaction>
    <physiologicalReaction direction="left-to-right" evidence="7">
        <dbReference type="Rhea" id="RHEA:24409"/>
    </physiologicalReaction>
</comment>
<dbReference type="SUPFAM" id="SSF64438">
    <property type="entry name" value="CNF1/YfiH-like putative cysteine hydrolases"/>
    <property type="match status" value="1"/>
</dbReference>
<dbReference type="GO" id="GO:0016787">
    <property type="term" value="F:hydrolase activity"/>
    <property type="evidence" value="ECO:0007669"/>
    <property type="project" value="UniProtKB-KW"/>
</dbReference>
<evidence type="ECO:0000256" key="3">
    <source>
        <dbReference type="ARBA" id="ARBA00022679"/>
    </source>
</evidence>
<dbReference type="InterPro" id="IPR011324">
    <property type="entry name" value="Cytotoxic_necrot_fac-like_cat"/>
</dbReference>
<comment type="similarity">
    <text evidence="2">Belongs to the purine nucleoside phosphorylase YfiH/LACC1 family.</text>
</comment>